<evidence type="ECO:0000256" key="1">
    <source>
        <dbReference type="ARBA" id="ARBA00004814"/>
    </source>
</evidence>
<name>A0ABX6T7L0_9SPHN</name>
<proteinExistence type="inferred from homology"/>
<dbReference type="PROSITE" id="PS51318">
    <property type="entry name" value="TAT"/>
    <property type="match status" value="1"/>
</dbReference>
<evidence type="ECO:0000256" key="5">
    <source>
        <dbReference type="ARBA" id="ARBA00023070"/>
    </source>
</evidence>
<keyword evidence="9" id="KW-1185">Reference proteome</keyword>
<evidence type="ECO:0000256" key="4">
    <source>
        <dbReference type="ARBA" id="ARBA00017871"/>
    </source>
</evidence>
<dbReference type="InterPro" id="IPR036188">
    <property type="entry name" value="FAD/NAD-bd_sf"/>
</dbReference>
<dbReference type="Gene3D" id="3.50.50.60">
    <property type="entry name" value="FAD/NAD(P)-binding domain"/>
    <property type="match status" value="1"/>
</dbReference>
<dbReference type="InterPro" id="IPR002937">
    <property type="entry name" value="Amino_oxidase"/>
</dbReference>
<dbReference type="SUPFAM" id="SSF54373">
    <property type="entry name" value="FAD-linked reductases, C-terminal domain"/>
    <property type="match status" value="1"/>
</dbReference>
<dbReference type="SUPFAM" id="SSF51905">
    <property type="entry name" value="FAD/NAD(P)-binding domain"/>
    <property type="match status" value="1"/>
</dbReference>
<dbReference type="Gene3D" id="1.20.1440.240">
    <property type="match status" value="1"/>
</dbReference>
<accession>A0ABX6T7L0</accession>
<dbReference type="Proteomes" id="UP000516105">
    <property type="component" value="Chromosome"/>
</dbReference>
<evidence type="ECO:0000313" key="9">
    <source>
        <dbReference type="Proteomes" id="UP000516105"/>
    </source>
</evidence>
<comment type="similarity">
    <text evidence="2">Belongs to the tryptophan 2-monooxygenase family.</text>
</comment>
<feature type="domain" description="Amine oxidase" evidence="7">
    <location>
        <begin position="60"/>
        <end position="507"/>
    </location>
</feature>
<sequence length="525" mass="56733">MTVSRREVLLRVGEVGGAGAALAAMQMLGLSIPTAAAAADFTLPKSSGNGRSVVVLGAGIAGLVSAYELQQAGYRVTVLEARDRVGGRAWTIRGKDRVIQNDRPFQQANFSDGMYFNAGPARIPSWHHVILGYARRFNVPLETFINSHHATGWDFDGKVHSGRQMIYDLRGRMGELLAKAIDQNALNAAMPKDELDAFRQFLGFYAFLDEKGVYRGNASSGYTQWPGGYTIEGKAIDPLTLKEILPSRGAAFPQIFESIIDMQPTMLQPVGGMDRIAHGIYEQVKTNVRLNTPVTGIRRIGDRVRVEHGGQATEADFAIVTLPPTLLERIPNDFSAAKKAALKKVVILRSAKVAFEAPRFWEADGVYGGLAWTDRLNENVLYPSSGHHGARGVIVGAYVAGWTHENTPEAFTKLPIAEQIRISRESIEALHPGKSKLLESPLAVNWGQVPYSEGVGALWGNGPGDSGPRGDGYAELLRPEGPIVFAGEHLSYLGLWQEGSAVSAHEALKLVQSMAAERAGKAAAA</sequence>
<dbReference type="RefSeq" id="WP_187707879.1">
    <property type="nucleotide sequence ID" value="NZ_CP060782.1"/>
</dbReference>
<dbReference type="PANTHER" id="PTHR10742">
    <property type="entry name" value="FLAVIN MONOAMINE OXIDASE"/>
    <property type="match status" value="1"/>
</dbReference>
<dbReference type="EC" id="1.13.12.3" evidence="3"/>
<dbReference type="Gene3D" id="3.90.660.10">
    <property type="match status" value="1"/>
</dbReference>
<comment type="catalytic activity">
    <reaction evidence="6">
        <text>L-tryptophan + O2 = indole-3-acetamide + CO2 + H2O</text>
        <dbReference type="Rhea" id="RHEA:16165"/>
        <dbReference type="ChEBI" id="CHEBI:15377"/>
        <dbReference type="ChEBI" id="CHEBI:15379"/>
        <dbReference type="ChEBI" id="CHEBI:16031"/>
        <dbReference type="ChEBI" id="CHEBI:16526"/>
        <dbReference type="ChEBI" id="CHEBI:57912"/>
        <dbReference type="EC" id="1.13.12.3"/>
    </reaction>
</comment>
<dbReference type="Pfam" id="PF01593">
    <property type="entry name" value="Amino_oxidase"/>
    <property type="match status" value="1"/>
</dbReference>
<evidence type="ECO:0000256" key="3">
    <source>
        <dbReference type="ARBA" id="ARBA00012535"/>
    </source>
</evidence>
<reference evidence="8 9" key="1">
    <citation type="submission" date="2020-08" db="EMBL/GenBank/DDBJ databases">
        <title>Genome sequence of Sphingomonas sediminicola KACC 15039T.</title>
        <authorList>
            <person name="Hyun D.-W."/>
            <person name="Bae J.-W."/>
        </authorList>
    </citation>
    <scope>NUCLEOTIDE SEQUENCE [LARGE SCALE GENOMIC DNA]</scope>
    <source>
        <strain evidence="8 9">KACC 15039</strain>
    </source>
</reference>
<evidence type="ECO:0000256" key="2">
    <source>
        <dbReference type="ARBA" id="ARBA00005833"/>
    </source>
</evidence>
<comment type="pathway">
    <text evidence="1">Plant hormone metabolism; auxin biosynthesis.</text>
</comment>
<gene>
    <name evidence="8" type="ORF">H9L14_09290</name>
</gene>
<dbReference type="InterPro" id="IPR050281">
    <property type="entry name" value="Flavin_monoamine_oxidase"/>
</dbReference>
<dbReference type="EMBL" id="CP060782">
    <property type="protein sequence ID" value="QNP44922.1"/>
    <property type="molecule type" value="Genomic_DNA"/>
</dbReference>
<keyword evidence="5" id="KW-0073">Auxin biosynthesis</keyword>
<evidence type="ECO:0000259" key="7">
    <source>
        <dbReference type="Pfam" id="PF01593"/>
    </source>
</evidence>
<dbReference type="InterPro" id="IPR006311">
    <property type="entry name" value="TAT_signal"/>
</dbReference>
<organism evidence="8 9">
    <name type="scientific">Sphingomonas sediminicola</name>
    <dbReference type="NCBI Taxonomy" id="386874"/>
    <lineage>
        <taxon>Bacteria</taxon>
        <taxon>Pseudomonadati</taxon>
        <taxon>Pseudomonadota</taxon>
        <taxon>Alphaproteobacteria</taxon>
        <taxon>Sphingomonadales</taxon>
        <taxon>Sphingomonadaceae</taxon>
        <taxon>Sphingomonas</taxon>
    </lineage>
</organism>
<evidence type="ECO:0000256" key="6">
    <source>
        <dbReference type="ARBA" id="ARBA00047321"/>
    </source>
</evidence>
<protein>
    <recommendedName>
        <fullName evidence="4">Tryptophan 2-monooxygenase</fullName>
        <ecNumber evidence="3">1.13.12.3</ecNumber>
    </recommendedName>
</protein>
<dbReference type="PANTHER" id="PTHR10742:SF342">
    <property type="entry name" value="AMINE OXIDASE"/>
    <property type="match status" value="1"/>
</dbReference>
<evidence type="ECO:0000313" key="8">
    <source>
        <dbReference type="EMBL" id="QNP44922.1"/>
    </source>
</evidence>